<sequence>MSPRIELEIHSIAYDPQALKLYVTMTQIFTIWIIPFHIARVTLTTVLDLTTDPTGQSTSSAIASSSEEHRDHASYADVVANGATDPDRPTNGQGTLYYIAKQEDLYQTSEFIKFLLPHVGQWIVMAMQMFATVFCVLGVFLWWPFVWMEERGGITGMMLRGGNIVYHIERSKGMIGSS</sequence>
<proteinExistence type="predicted"/>
<evidence type="ECO:0000313" key="3">
    <source>
        <dbReference type="EMBL" id="KAE8354049.1"/>
    </source>
</evidence>
<dbReference type="Proteomes" id="UP000327118">
    <property type="component" value="Unassembled WGS sequence"/>
</dbReference>
<accession>A0A5N6ZBD9</accession>
<dbReference type="OrthoDB" id="2344312at2759"/>
<keyword evidence="1" id="KW-0472">Membrane</keyword>
<keyword evidence="1" id="KW-1133">Transmembrane helix</keyword>
<dbReference type="PANTHER" id="PTHR35393">
    <property type="entry name" value="CHROMOSOME 1, WHOLE GENOME SHOTGUN SEQUENCE"/>
    <property type="match status" value="1"/>
</dbReference>
<dbReference type="PANTHER" id="PTHR35393:SF1">
    <property type="entry name" value="SNOAL-LIKE DOMAIN-CONTAINING PROTEIN"/>
    <property type="match status" value="1"/>
</dbReference>
<dbReference type="InterPro" id="IPR057514">
    <property type="entry name" value="NTF2_SigF"/>
</dbReference>
<feature type="domain" description="SigF-like NTF2-like" evidence="2">
    <location>
        <begin position="95"/>
        <end position="137"/>
    </location>
</feature>
<protein>
    <recommendedName>
        <fullName evidence="2">SigF-like NTF2-like domain-containing protein</fullName>
    </recommendedName>
</protein>
<dbReference type="EMBL" id="ML739082">
    <property type="protein sequence ID" value="KAE8354049.1"/>
    <property type="molecule type" value="Genomic_DNA"/>
</dbReference>
<dbReference type="AlphaFoldDB" id="A0A5N6ZBD9"/>
<name>A0A5N6ZBD9_9EURO</name>
<keyword evidence="1" id="KW-0812">Transmembrane</keyword>
<dbReference type="Pfam" id="PF24840">
    <property type="entry name" value="NTF2_SigF"/>
    <property type="match status" value="2"/>
</dbReference>
<feature type="transmembrane region" description="Helical" evidence="1">
    <location>
        <begin position="21"/>
        <end position="39"/>
    </location>
</feature>
<keyword evidence="4" id="KW-1185">Reference proteome</keyword>
<evidence type="ECO:0000259" key="2">
    <source>
        <dbReference type="Pfam" id="PF24840"/>
    </source>
</evidence>
<evidence type="ECO:0000313" key="4">
    <source>
        <dbReference type="Proteomes" id="UP000327118"/>
    </source>
</evidence>
<reference evidence="4" key="1">
    <citation type="submission" date="2019-04" db="EMBL/GenBank/DDBJ databases">
        <title>Friends and foes A comparative genomics studyof 23 Aspergillus species from section Flavi.</title>
        <authorList>
            <consortium name="DOE Joint Genome Institute"/>
            <person name="Kjaerbolling I."/>
            <person name="Vesth T."/>
            <person name="Frisvad J.C."/>
            <person name="Nybo J.L."/>
            <person name="Theobald S."/>
            <person name="Kildgaard S."/>
            <person name="Isbrandt T."/>
            <person name="Kuo A."/>
            <person name="Sato A."/>
            <person name="Lyhne E.K."/>
            <person name="Kogle M.E."/>
            <person name="Wiebenga A."/>
            <person name="Kun R.S."/>
            <person name="Lubbers R.J."/>
            <person name="Makela M.R."/>
            <person name="Barry K."/>
            <person name="Chovatia M."/>
            <person name="Clum A."/>
            <person name="Daum C."/>
            <person name="Haridas S."/>
            <person name="He G."/>
            <person name="LaButti K."/>
            <person name="Lipzen A."/>
            <person name="Mondo S."/>
            <person name="Riley R."/>
            <person name="Salamov A."/>
            <person name="Simmons B.A."/>
            <person name="Magnuson J.K."/>
            <person name="Henrissat B."/>
            <person name="Mortensen U.H."/>
            <person name="Larsen T.O."/>
            <person name="Devries R.P."/>
            <person name="Grigoriev I.V."/>
            <person name="Machida M."/>
            <person name="Baker S.E."/>
            <person name="Andersen M.R."/>
        </authorList>
    </citation>
    <scope>NUCLEOTIDE SEQUENCE [LARGE SCALE GENOMIC DNA]</scope>
    <source>
        <strain evidence="4">CBS 553.77</strain>
    </source>
</reference>
<evidence type="ECO:0000256" key="1">
    <source>
        <dbReference type="SAM" id="Phobius"/>
    </source>
</evidence>
<organism evidence="3 4">
    <name type="scientific">Aspergillus coremiiformis</name>
    <dbReference type="NCBI Taxonomy" id="138285"/>
    <lineage>
        <taxon>Eukaryota</taxon>
        <taxon>Fungi</taxon>
        <taxon>Dikarya</taxon>
        <taxon>Ascomycota</taxon>
        <taxon>Pezizomycotina</taxon>
        <taxon>Eurotiomycetes</taxon>
        <taxon>Eurotiomycetidae</taxon>
        <taxon>Eurotiales</taxon>
        <taxon>Aspergillaceae</taxon>
        <taxon>Aspergillus</taxon>
        <taxon>Aspergillus subgen. Circumdati</taxon>
    </lineage>
</organism>
<gene>
    <name evidence="3" type="ORF">BDV28DRAFT_131973</name>
</gene>
<feature type="domain" description="SigF-like NTF2-like" evidence="2">
    <location>
        <begin position="1"/>
        <end position="53"/>
    </location>
</feature>
<feature type="transmembrane region" description="Helical" evidence="1">
    <location>
        <begin position="122"/>
        <end position="143"/>
    </location>
</feature>